<gene>
    <name evidence="5" type="primary">TPR4a</name>
    <name evidence="5" type="ORF">OSTLU_24477</name>
</gene>
<dbReference type="Gramene" id="ABO95924">
    <property type="protein sequence ID" value="ABO95924"/>
    <property type="gene ID" value="OSTLU_24477"/>
</dbReference>
<proteinExistence type="predicted"/>
<evidence type="ECO:0000313" key="6">
    <source>
        <dbReference type="Proteomes" id="UP000001568"/>
    </source>
</evidence>
<dbReference type="HOGENOM" id="CLU_446494_0_0_1"/>
<dbReference type="AlphaFoldDB" id="A4RWT0"/>
<feature type="region of interest" description="Disordered" evidence="4">
    <location>
        <begin position="563"/>
        <end position="599"/>
    </location>
</feature>
<reference evidence="5 6" key="1">
    <citation type="journal article" date="2007" name="Proc. Natl. Acad. Sci. U.S.A.">
        <title>The tiny eukaryote Ostreococcus provides genomic insights into the paradox of plankton speciation.</title>
        <authorList>
            <person name="Palenik B."/>
            <person name="Grimwood J."/>
            <person name="Aerts A."/>
            <person name="Rouze P."/>
            <person name="Salamov A."/>
            <person name="Putnam N."/>
            <person name="Dupont C."/>
            <person name="Jorgensen R."/>
            <person name="Derelle E."/>
            <person name="Rombauts S."/>
            <person name="Zhou K."/>
            <person name="Otillar R."/>
            <person name="Merchant S.S."/>
            <person name="Podell S."/>
            <person name="Gaasterland T."/>
            <person name="Napoli C."/>
            <person name="Gendler K."/>
            <person name="Manuell A."/>
            <person name="Tai V."/>
            <person name="Vallon O."/>
            <person name="Piganeau G."/>
            <person name="Jancek S."/>
            <person name="Heijde M."/>
            <person name="Jabbari K."/>
            <person name="Bowler C."/>
            <person name="Lohr M."/>
            <person name="Robbens S."/>
            <person name="Werner G."/>
            <person name="Dubchak I."/>
            <person name="Pazour G.J."/>
            <person name="Ren Q."/>
            <person name="Paulsen I."/>
            <person name="Delwiche C."/>
            <person name="Schmutz J."/>
            <person name="Rokhsar D."/>
            <person name="Van de Peer Y."/>
            <person name="Moreau H."/>
            <person name="Grigoriev I.V."/>
        </authorList>
    </citation>
    <scope>NUCLEOTIDE SEQUENCE [LARGE SCALE GENOMIC DNA]</scope>
    <source>
        <strain evidence="5 6">CCE9901</strain>
    </source>
</reference>
<organism evidence="5 6">
    <name type="scientific">Ostreococcus lucimarinus (strain CCE9901)</name>
    <dbReference type="NCBI Taxonomy" id="436017"/>
    <lineage>
        <taxon>Eukaryota</taxon>
        <taxon>Viridiplantae</taxon>
        <taxon>Chlorophyta</taxon>
        <taxon>Mamiellophyceae</taxon>
        <taxon>Mamiellales</taxon>
        <taxon>Bathycoccaceae</taxon>
        <taxon>Ostreococcus</taxon>
    </lineage>
</organism>
<evidence type="ECO:0000256" key="1">
    <source>
        <dbReference type="ARBA" id="ARBA00022737"/>
    </source>
</evidence>
<dbReference type="STRING" id="436017.A4RWT0"/>
<dbReference type="eggNOG" id="KOG0543">
    <property type="taxonomic scope" value="Eukaryota"/>
</dbReference>
<sequence length="612" mass="62691">MARSAGGSTGAASLATLDATTSEGDTHLSPMLMRTDGAERLDDDALRASPERAAATRAAQSSGSAFGMGGAGGAGEARRRGRGTRRGDEDADDDADVERSARDLDDDGGYETRMPAVDAAAVTRSIENPGHATVIGDEGARRAATHSIQNSQAVRSNDDVVNGDEAGNVRARARAMGEEAAATVDATNADGAARRGAAPGLTRSRVGGRGGATGSSSTVHGHAQRPANSAGDSNTAAVSSDRARPVDSTEAQRLTNSRGEGGRADSGLGNSEEVECGDIKAAGSLLAGEGGAAGVGTEVESKQIILPAPTRWDNQEPWDVPRESLVPASLELKARADALKAIENFGTAERAYGHALRFIDQIEMFETEETGGSSERNSQLKTACLLEASACALRRADPVRAGELAARALAREPNNALALKARALAAVTEGDFGTAIGDLTKALEMTPDDPGLVADLREATHRRDVALHAPRRGGIASSFIGAPGGVSWGTMPMSGMAGSSAQGGQLFSYPNAGYVASGGLGMHGEVEGETDGAMSAGVFGGGFSSFQNVDDNAAMDTRAMLDGTHLRRPDSPSHATGTESRMDQPGTTFNRVGGTPSVSKEECDAVGCLYAR</sequence>
<feature type="compositionally biased region" description="Low complexity" evidence="4">
    <location>
        <begin position="181"/>
        <end position="205"/>
    </location>
</feature>
<feature type="compositionally biased region" description="Polar residues" evidence="4">
    <location>
        <begin position="249"/>
        <end position="258"/>
    </location>
</feature>
<accession>A4RWT0</accession>
<dbReference type="Proteomes" id="UP000001568">
    <property type="component" value="Chromosome 4"/>
</dbReference>
<evidence type="ECO:0000256" key="3">
    <source>
        <dbReference type="PROSITE-ProRule" id="PRU00339"/>
    </source>
</evidence>
<keyword evidence="1" id="KW-0677">Repeat</keyword>
<dbReference type="InterPro" id="IPR019734">
    <property type="entry name" value="TPR_rpt"/>
</dbReference>
<dbReference type="KEGG" id="olu:OSTLU_24477"/>
<feature type="compositionally biased region" description="Low complexity" evidence="4">
    <location>
        <begin position="1"/>
        <end position="22"/>
    </location>
</feature>
<evidence type="ECO:0000256" key="4">
    <source>
        <dbReference type="SAM" id="MobiDB-lite"/>
    </source>
</evidence>
<dbReference type="PANTHER" id="PTHR11242:SF0">
    <property type="entry name" value="TPR_REGION DOMAIN-CONTAINING PROTEIN"/>
    <property type="match status" value="1"/>
</dbReference>
<feature type="repeat" description="TPR" evidence="3">
    <location>
        <begin position="416"/>
        <end position="449"/>
    </location>
</feature>
<dbReference type="SUPFAM" id="SSF48452">
    <property type="entry name" value="TPR-like"/>
    <property type="match status" value="1"/>
</dbReference>
<dbReference type="Gene3D" id="1.25.40.10">
    <property type="entry name" value="Tetratricopeptide repeat domain"/>
    <property type="match status" value="1"/>
</dbReference>
<feature type="compositionally biased region" description="Polar residues" evidence="4">
    <location>
        <begin position="226"/>
        <end position="238"/>
    </location>
</feature>
<name>A4RWT0_OSTLU</name>
<keyword evidence="6" id="KW-1185">Reference proteome</keyword>
<feature type="compositionally biased region" description="Low complexity" evidence="4">
    <location>
        <begin position="51"/>
        <end position="65"/>
    </location>
</feature>
<feature type="region of interest" description="Disordered" evidence="4">
    <location>
        <begin position="1"/>
        <end position="113"/>
    </location>
</feature>
<dbReference type="OMA" id="MTHEVEG"/>
<dbReference type="PANTHER" id="PTHR11242">
    <property type="entry name" value="ARYL HYDROCARBON RECEPTOR INTERACTING PROTEIN RELATED"/>
    <property type="match status" value="1"/>
</dbReference>
<dbReference type="InterPro" id="IPR039663">
    <property type="entry name" value="AIP/AIPL1/TTC9"/>
</dbReference>
<dbReference type="InterPro" id="IPR011990">
    <property type="entry name" value="TPR-like_helical_dom_sf"/>
</dbReference>
<keyword evidence="2 3" id="KW-0802">TPR repeat</keyword>
<evidence type="ECO:0000256" key="2">
    <source>
        <dbReference type="ARBA" id="ARBA00022803"/>
    </source>
</evidence>
<dbReference type="RefSeq" id="XP_001417631.1">
    <property type="nucleotide sequence ID" value="XM_001417594.1"/>
</dbReference>
<dbReference type="EMBL" id="CP000584">
    <property type="protein sequence ID" value="ABO95924.1"/>
    <property type="molecule type" value="Genomic_DNA"/>
</dbReference>
<feature type="region of interest" description="Disordered" evidence="4">
    <location>
        <begin position="144"/>
        <end position="163"/>
    </location>
</feature>
<feature type="compositionally biased region" description="Gly residues" evidence="4">
    <location>
        <begin position="66"/>
        <end position="75"/>
    </location>
</feature>
<dbReference type="OrthoDB" id="10506515at2759"/>
<protein>
    <submittedName>
        <fullName evidence="5">TRP-containing protein</fullName>
    </submittedName>
</protein>
<feature type="compositionally biased region" description="Polar residues" evidence="4">
    <location>
        <begin position="146"/>
        <end position="155"/>
    </location>
</feature>
<feature type="region of interest" description="Disordered" evidence="4">
    <location>
        <begin position="181"/>
        <end position="271"/>
    </location>
</feature>
<evidence type="ECO:0000313" key="5">
    <source>
        <dbReference type="EMBL" id="ABO95924.1"/>
    </source>
</evidence>
<dbReference type="GeneID" id="5001650"/>
<feature type="compositionally biased region" description="Polar residues" evidence="4">
    <location>
        <begin position="573"/>
        <end position="590"/>
    </location>
</feature>
<dbReference type="PROSITE" id="PS50005">
    <property type="entry name" value="TPR"/>
    <property type="match status" value="1"/>
</dbReference>
<feature type="compositionally biased region" description="Basic and acidic residues" evidence="4">
    <location>
        <begin position="36"/>
        <end position="50"/>
    </location>
</feature>